<feature type="transmembrane region" description="Helical" evidence="1">
    <location>
        <begin position="7"/>
        <end position="29"/>
    </location>
</feature>
<gene>
    <name evidence="2" type="ORF">DNU06_02830</name>
</gene>
<reference evidence="2 3" key="1">
    <citation type="submission" date="2018-06" db="EMBL/GenBank/DDBJ databases">
        <title>The draft genome sequence of Crocinitomix sp. SM1701.</title>
        <authorList>
            <person name="Zhang X."/>
        </authorList>
    </citation>
    <scope>NUCLEOTIDE SEQUENCE [LARGE SCALE GENOMIC DNA]</scope>
    <source>
        <strain evidence="2 3">SM1701</strain>
    </source>
</reference>
<keyword evidence="3" id="KW-1185">Reference proteome</keyword>
<keyword evidence="1" id="KW-1133">Transmembrane helix</keyword>
<evidence type="ECO:0000256" key="1">
    <source>
        <dbReference type="SAM" id="Phobius"/>
    </source>
</evidence>
<dbReference type="OrthoDB" id="980645at2"/>
<proteinExistence type="predicted"/>
<evidence type="ECO:0000313" key="3">
    <source>
        <dbReference type="Proteomes" id="UP000249248"/>
    </source>
</evidence>
<dbReference type="Proteomes" id="UP000249248">
    <property type="component" value="Unassembled WGS sequence"/>
</dbReference>
<keyword evidence="1" id="KW-0812">Transmembrane</keyword>
<dbReference type="AlphaFoldDB" id="A0A2W1N6K3"/>
<evidence type="ECO:0000313" key="2">
    <source>
        <dbReference type="EMBL" id="PZE18781.1"/>
    </source>
</evidence>
<name>A0A2W1N6K3_9FLAO</name>
<organism evidence="2 3">
    <name type="scientific">Putridiphycobacter roseus</name>
    <dbReference type="NCBI Taxonomy" id="2219161"/>
    <lineage>
        <taxon>Bacteria</taxon>
        <taxon>Pseudomonadati</taxon>
        <taxon>Bacteroidota</taxon>
        <taxon>Flavobacteriia</taxon>
        <taxon>Flavobacteriales</taxon>
        <taxon>Crocinitomicaceae</taxon>
        <taxon>Putridiphycobacter</taxon>
    </lineage>
</organism>
<dbReference type="RefSeq" id="WP_146239130.1">
    <property type="nucleotide sequence ID" value="NZ_JBHUCU010000007.1"/>
</dbReference>
<dbReference type="EMBL" id="QKSB01000001">
    <property type="protein sequence ID" value="PZE18781.1"/>
    <property type="molecule type" value="Genomic_DNA"/>
</dbReference>
<comment type="caution">
    <text evidence="2">The sequence shown here is derived from an EMBL/GenBank/DDBJ whole genome shotgun (WGS) entry which is preliminary data.</text>
</comment>
<protein>
    <submittedName>
        <fullName evidence="2">Uncharacterized protein</fullName>
    </submittedName>
</protein>
<sequence length="128" mass="14797">MIQYFSVLFIGLFCLTVIGPLVTVGNFYANQAAIEKAYCENKDKPALHCNGHCYLKKELKKLNPTEEQEFPNEIKVPILLPIAFERIMAIDFSLIELQTKAKLFKQYINEYEFLGSEYILDPPEILFI</sequence>
<keyword evidence="1" id="KW-0472">Membrane</keyword>
<accession>A0A2W1N6K3</accession>